<dbReference type="Proteomes" id="UP001139700">
    <property type="component" value="Unassembled WGS sequence"/>
</dbReference>
<protein>
    <submittedName>
        <fullName evidence="1">Uncharacterized protein</fullName>
    </submittedName>
</protein>
<evidence type="ECO:0000313" key="2">
    <source>
        <dbReference type="Proteomes" id="UP001139700"/>
    </source>
</evidence>
<keyword evidence="2" id="KW-1185">Reference proteome</keyword>
<sequence length="1399" mass="157509">MQESITISKAKPVSPAMDFELLRKEAIAYIQRISGNVWTDYNAHDPGITILEVLCYAITDLSYRANKPIQDLLAEESGSLAGQFFKASEILPGKALTLEDYRKLIMDVEVVEDAASGKIFAGVKNAWITLRQSNEIPVFPDRKAKKLAYIPFPVSEQALQMGILYDVLLEFDATEELGDLNENKLSKEKTIEEHPALAGVVIDIQIEFPRWDENIDWADKSAIRKAIQGIFIQFQNIPSGFELTYKLSPTNYIQLGGTELTATGLEEIDGIAELSTLINDFVFNDPNGILSTYLIKIEKIAEILAEVKRTLNANRNVCEDFVEFHALRVEEILVCADIELRPEADVALTEARIFSVIGDFLSPQVNFYSLEEMLHRCKSGTLPVARIQQNPAKIWMKLEPDSFPMAGSVLSIIGSGNNAGTYKILEIKTASKEPGLAEILLSPNFSSPLIREHDHVFFGDWDSEQCISTEEIFEGPLLKHGFIDGDDLSKADRKSKIHVSDLIHLIMDIEGVLAVKSIQVANLPQDDPENKIPSKSVRWCLDLAFEQNYVPRLNPELSKLIYYKEGLPFKANQEEVEDLLDEIQAEKRPQKIRYPQLDFDEITGEFAGSGDYYSIQNDFPLVYGVGEEGMLPAGESRPQAYQVKQLKAYLMVFEQLLANYLAQLAHVRDLFSISEEKDLFGNPKVAQTYFSQNLESLVPDAADIWKDLVGLKNILNNLTEPRENFLERRNQFLNHLLARFAEQLTDYGLLTVRLSPQKGKERLIGDKLRFLNNYPQIGAERGQGFDYAIPGEFYHIDNLSGLENRVGGLYGIHPRKADWLIFSPQFVFSESGEIWTVIVTDATNQPLFEISEEFSSLENARLGLEKMIMIASDQGNWRISGNVGNLFLELVFDEKILGASVKKDFLSLDPGEDADIARKELQEIFLKEFVENARANRKNLSLGLENWYAYTITPTLAPAPPKFVIDFEFFDAPFGKGNAVLFGKIEQEVPDADSEAELITLADARIKKHIWDMIAAAYRPSGYQLDPDTESPYHFSIIDPIRGGLLAKSVETDFNTILAAQLLDGTWGNPLLLQNGFAPLPVTLATADAQGSRIKLTADQNPTKGDSIRFVKNLEVLAVDVEKQELTIAGDHRVALSHAPDINISLILNGEEFLTNYTIFKLDVIAGKTVITTQTEPRLDLEGGTIMLSRDFEVLLANGSEFLVQGGEEMKAVEKIQALILREFFSHEGTHLIEHILLRPRHKGKYKFVDESDLSVNELIEDRLLDPHFQEECECTLDDPYTCIAHVLLPFWAGRFINRDFRKFLENKLKTEAPAHIFLTICWISPEHMEELEQAWKIWLLESLKNPQHPKQLSTALAELIEVFGKVRNVYPSGTLHDCAEDDTLADAIILNFSSLGEF</sequence>
<reference evidence="1" key="1">
    <citation type="submission" date="2021-12" db="EMBL/GenBank/DDBJ databases">
        <title>Novel species in genus Dyadobacter.</title>
        <authorList>
            <person name="Ma C."/>
        </authorList>
    </citation>
    <scope>NUCLEOTIDE SEQUENCE</scope>
    <source>
        <strain evidence="1">CY399</strain>
    </source>
</reference>
<dbReference type="RefSeq" id="WP_234612218.1">
    <property type="nucleotide sequence ID" value="NZ_CP098806.1"/>
</dbReference>
<gene>
    <name evidence="1" type="ORF">LXM24_06755</name>
</gene>
<dbReference type="EMBL" id="JAJTTA010000002">
    <property type="protein sequence ID" value="MCF0039779.1"/>
    <property type="molecule type" value="Genomic_DNA"/>
</dbReference>
<organism evidence="1 2">
    <name type="scientific">Dyadobacter fanqingshengii</name>
    <dbReference type="NCBI Taxonomy" id="2906443"/>
    <lineage>
        <taxon>Bacteria</taxon>
        <taxon>Pseudomonadati</taxon>
        <taxon>Bacteroidota</taxon>
        <taxon>Cytophagia</taxon>
        <taxon>Cytophagales</taxon>
        <taxon>Spirosomataceae</taxon>
        <taxon>Dyadobacter</taxon>
    </lineage>
</organism>
<name>A0A9X1P8T1_9BACT</name>
<proteinExistence type="predicted"/>
<evidence type="ECO:0000313" key="1">
    <source>
        <dbReference type="EMBL" id="MCF0039779.1"/>
    </source>
</evidence>
<comment type="caution">
    <text evidence="1">The sequence shown here is derived from an EMBL/GenBank/DDBJ whole genome shotgun (WGS) entry which is preliminary data.</text>
</comment>
<accession>A0A9X1P8T1</accession>